<gene>
    <name evidence="1" type="ORF">T11_17904</name>
</gene>
<reference evidence="1 2" key="1">
    <citation type="submission" date="2015-01" db="EMBL/GenBank/DDBJ databases">
        <title>Evolution of Trichinella species and genotypes.</title>
        <authorList>
            <person name="Korhonen P.K."/>
            <person name="Edoardo P."/>
            <person name="Giuseppe L.R."/>
            <person name="Gasser R.B."/>
        </authorList>
    </citation>
    <scope>NUCLEOTIDE SEQUENCE [LARGE SCALE GENOMIC DNA]</scope>
    <source>
        <strain evidence="1">ISS1029</strain>
    </source>
</reference>
<dbReference type="EMBL" id="JYDP01000131">
    <property type="protein sequence ID" value="KRZ05799.1"/>
    <property type="molecule type" value="Genomic_DNA"/>
</dbReference>
<name>A0A0V1H5B6_9BILA</name>
<evidence type="ECO:0000313" key="1">
    <source>
        <dbReference type="EMBL" id="KRZ05799.1"/>
    </source>
</evidence>
<sequence>MNLKQFSGTIFGDFMNNKIAFAVFERLVMFCEKFENARRQNFWSLMTERKLPAPSRLEWDKLMETDGKVRSDLTAFQRFILEQEETMAESHGAGRKYEPRRGVHH</sequence>
<dbReference type="Proteomes" id="UP000055024">
    <property type="component" value="Unassembled WGS sequence"/>
</dbReference>
<comment type="caution">
    <text evidence="1">The sequence shown here is derived from an EMBL/GenBank/DDBJ whole genome shotgun (WGS) entry which is preliminary data.</text>
</comment>
<accession>A0A0V1H5B6</accession>
<proteinExistence type="predicted"/>
<organism evidence="1 2">
    <name type="scientific">Trichinella zimbabwensis</name>
    <dbReference type="NCBI Taxonomy" id="268475"/>
    <lineage>
        <taxon>Eukaryota</taxon>
        <taxon>Metazoa</taxon>
        <taxon>Ecdysozoa</taxon>
        <taxon>Nematoda</taxon>
        <taxon>Enoplea</taxon>
        <taxon>Dorylaimia</taxon>
        <taxon>Trichinellida</taxon>
        <taxon>Trichinellidae</taxon>
        <taxon>Trichinella</taxon>
    </lineage>
</organism>
<dbReference type="AlphaFoldDB" id="A0A0V1H5B6"/>
<keyword evidence="2" id="KW-1185">Reference proteome</keyword>
<evidence type="ECO:0000313" key="2">
    <source>
        <dbReference type="Proteomes" id="UP000055024"/>
    </source>
</evidence>
<protein>
    <submittedName>
        <fullName evidence="1">Uncharacterized protein</fullName>
    </submittedName>
</protein>